<evidence type="ECO:0000256" key="5">
    <source>
        <dbReference type="ARBA" id="ARBA00020983"/>
    </source>
</evidence>
<protein>
    <recommendedName>
        <fullName evidence="5">Conserved oligomeric Golgi complex subunit 8</fullName>
    </recommendedName>
    <alternativeName>
        <fullName evidence="13">Component of oligomeric Golgi complex 8</fullName>
    </alternativeName>
</protein>
<keyword evidence="9" id="KW-0333">Golgi apparatus</keyword>
<gene>
    <name evidence="16" type="ORF">COCSUDRAFT_44473</name>
</gene>
<evidence type="ECO:0000313" key="17">
    <source>
        <dbReference type="Proteomes" id="UP000007264"/>
    </source>
</evidence>
<accession>I0YMJ8</accession>
<keyword evidence="17" id="KW-1185">Reference proteome</keyword>
<dbReference type="InterPro" id="IPR007255">
    <property type="entry name" value="COG8"/>
</dbReference>
<keyword evidence="15" id="KW-1133">Transmembrane helix</keyword>
<evidence type="ECO:0000256" key="14">
    <source>
        <dbReference type="SAM" id="MobiDB-lite"/>
    </source>
</evidence>
<dbReference type="eggNOG" id="KOG2069">
    <property type="taxonomic scope" value="Eukaryota"/>
</dbReference>
<keyword evidence="11 15" id="KW-0472">Membrane</keyword>
<dbReference type="RefSeq" id="XP_005644161.1">
    <property type="nucleotide sequence ID" value="XM_005644104.1"/>
</dbReference>
<dbReference type="GO" id="GO:0006891">
    <property type="term" value="P:intra-Golgi vesicle-mediated transport"/>
    <property type="evidence" value="ECO:0007669"/>
    <property type="project" value="TreeGrafter"/>
</dbReference>
<evidence type="ECO:0000256" key="15">
    <source>
        <dbReference type="SAM" id="Phobius"/>
    </source>
</evidence>
<keyword evidence="8" id="KW-0653">Protein transport</keyword>
<dbReference type="GO" id="GO:0005886">
    <property type="term" value="C:plasma membrane"/>
    <property type="evidence" value="ECO:0007669"/>
    <property type="project" value="UniProtKB-SubCell"/>
</dbReference>
<dbReference type="InterPro" id="IPR036019">
    <property type="entry name" value="MscL_channel"/>
</dbReference>
<evidence type="ECO:0000256" key="13">
    <source>
        <dbReference type="ARBA" id="ARBA00031347"/>
    </source>
</evidence>
<evidence type="ECO:0000256" key="6">
    <source>
        <dbReference type="ARBA" id="ARBA00022448"/>
    </source>
</evidence>
<dbReference type="Proteomes" id="UP000007264">
    <property type="component" value="Unassembled WGS sequence"/>
</dbReference>
<dbReference type="InterPro" id="IPR019823">
    <property type="entry name" value="Mechanosensitive_channel_CS"/>
</dbReference>
<dbReference type="Pfam" id="PF01741">
    <property type="entry name" value="MscL"/>
    <property type="match status" value="2"/>
</dbReference>
<feature type="region of interest" description="Disordered" evidence="14">
    <location>
        <begin position="752"/>
        <end position="771"/>
    </location>
</feature>
<dbReference type="AlphaFoldDB" id="I0YMJ8"/>
<evidence type="ECO:0000256" key="12">
    <source>
        <dbReference type="ARBA" id="ARBA00023303"/>
    </source>
</evidence>
<evidence type="ECO:0000256" key="4">
    <source>
        <dbReference type="ARBA" id="ARBA00007254"/>
    </source>
</evidence>
<dbReference type="InterPro" id="IPR037673">
    <property type="entry name" value="MSC/AndL"/>
</dbReference>
<dbReference type="PROSITE" id="PS01327">
    <property type="entry name" value="MSCL"/>
    <property type="match status" value="1"/>
</dbReference>
<dbReference type="InterPro" id="IPR016159">
    <property type="entry name" value="Cullin_repeat-like_dom_sf"/>
</dbReference>
<feature type="transmembrane region" description="Helical" evidence="15">
    <location>
        <begin position="670"/>
        <end position="692"/>
    </location>
</feature>
<dbReference type="HAMAP" id="MF_00115">
    <property type="entry name" value="MscL"/>
    <property type="match status" value="1"/>
</dbReference>
<dbReference type="PANTHER" id="PTHR21311">
    <property type="entry name" value="CONSERVED OLIGOMERIC GOLGI COMPLEX COMPONENT 8"/>
    <property type="match status" value="1"/>
</dbReference>
<evidence type="ECO:0000256" key="9">
    <source>
        <dbReference type="ARBA" id="ARBA00023034"/>
    </source>
</evidence>
<dbReference type="STRING" id="574566.I0YMJ8"/>
<evidence type="ECO:0000256" key="8">
    <source>
        <dbReference type="ARBA" id="ARBA00022927"/>
    </source>
</evidence>
<dbReference type="Gene3D" id="1.10.1200.120">
    <property type="entry name" value="Large-conductance mechanosensitive channel, MscL, domain 1"/>
    <property type="match status" value="2"/>
</dbReference>
<keyword evidence="15" id="KW-0812">Transmembrane</keyword>
<evidence type="ECO:0000256" key="3">
    <source>
        <dbReference type="ARBA" id="ARBA00006419"/>
    </source>
</evidence>
<reference evidence="16 17" key="1">
    <citation type="journal article" date="2012" name="Genome Biol.">
        <title>The genome of the polar eukaryotic microalga coccomyxa subellipsoidea reveals traits of cold adaptation.</title>
        <authorList>
            <person name="Blanc G."/>
            <person name="Agarkova I."/>
            <person name="Grimwood J."/>
            <person name="Kuo A."/>
            <person name="Brueggeman A."/>
            <person name="Dunigan D."/>
            <person name="Gurnon J."/>
            <person name="Ladunga I."/>
            <person name="Lindquist E."/>
            <person name="Lucas S."/>
            <person name="Pangilinan J."/>
            <person name="Proschold T."/>
            <person name="Salamov A."/>
            <person name="Schmutz J."/>
            <person name="Weeks D."/>
            <person name="Yamada T."/>
            <person name="Claverie J.M."/>
            <person name="Grigoriev I."/>
            <person name="Van Etten J."/>
            <person name="Lomsadze A."/>
            <person name="Borodovsky M."/>
        </authorList>
    </citation>
    <scope>NUCLEOTIDE SEQUENCE [LARGE SCALE GENOMIC DNA]</scope>
    <source>
        <strain evidence="16 17">C-169</strain>
    </source>
</reference>
<evidence type="ECO:0000256" key="7">
    <source>
        <dbReference type="ARBA" id="ARBA00022475"/>
    </source>
</evidence>
<dbReference type="InterPro" id="IPR001185">
    <property type="entry name" value="MS_channel"/>
</dbReference>
<dbReference type="GO" id="GO:0015031">
    <property type="term" value="P:protein transport"/>
    <property type="evidence" value="ECO:0007669"/>
    <property type="project" value="UniProtKB-KW"/>
</dbReference>
<evidence type="ECO:0000256" key="11">
    <source>
        <dbReference type="ARBA" id="ARBA00023136"/>
    </source>
</evidence>
<comment type="similarity">
    <text evidence="4">Belongs to the MscL family.</text>
</comment>
<keyword evidence="10" id="KW-0406">Ion transport</keyword>
<dbReference type="KEGG" id="csl:COCSUDRAFT_44473"/>
<evidence type="ECO:0000256" key="1">
    <source>
        <dbReference type="ARBA" id="ARBA00004395"/>
    </source>
</evidence>
<dbReference type="GO" id="GO:0000139">
    <property type="term" value="C:Golgi membrane"/>
    <property type="evidence" value="ECO:0007669"/>
    <property type="project" value="UniProtKB-SubCell"/>
</dbReference>
<dbReference type="GO" id="GO:0008381">
    <property type="term" value="F:mechanosensitive monoatomic ion channel activity"/>
    <property type="evidence" value="ECO:0007669"/>
    <property type="project" value="InterPro"/>
</dbReference>
<evidence type="ECO:0000256" key="10">
    <source>
        <dbReference type="ARBA" id="ARBA00023065"/>
    </source>
</evidence>
<organism evidence="16 17">
    <name type="scientific">Coccomyxa subellipsoidea (strain C-169)</name>
    <name type="common">Green microalga</name>
    <dbReference type="NCBI Taxonomy" id="574566"/>
    <lineage>
        <taxon>Eukaryota</taxon>
        <taxon>Viridiplantae</taxon>
        <taxon>Chlorophyta</taxon>
        <taxon>core chlorophytes</taxon>
        <taxon>Trebouxiophyceae</taxon>
        <taxon>Trebouxiophyceae incertae sedis</taxon>
        <taxon>Coccomyxaceae</taxon>
        <taxon>Coccomyxa</taxon>
        <taxon>Coccomyxa subellipsoidea</taxon>
    </lineage>
</organism>
<feature type="region of interest" description="Disordered" evidence="14">
    <location>
        <begin position="534"/>
        <end position="562"/>
    </location>
</feature>
<comment type="similarity">
    <text evidence="3">Belongs to the COG8 family.</text>
</comment>
<sequence length="771" mass="83718">MLGCSAHTLVQWLVWHEATKTHYRAFIAAAEGLETTRAELEGVSCHLDALASDLPALTSACDTFTQSAAQFASKRAENKQLLKQHPVLLELLEVPQLMDACVRNGSYDDALDLRAFVAKMALLHADLKIVQQLVAEVEAASEAMLAGLMAKLRGPIQLPEFLQCREEWLAELVRELDDSNVYEYVKRLTDVHRLQLFDVVMQFRAIFSDDSSPQETVASAGAQGAADPSDGGAVYSWAQHRLVFYLETLTGVLPRIGEGGSLASVLEHCMYCGMSLGRVGLDFRGLLVPLFEAQVLRLYANSVKAATDMFVMLLDVHKWVAMPAVAARARQAGSTADASTPKGEENAGPPYALLEHAPLAVLTNGLLAAFNELRHCAPLSLCNSEALEGAVRVMAHYRATRALEDSYSEHFEAACAAMTGSVVPYIAACFSRIYPGQGKSIDVRDIITPLIAAIWGGSNFSQLYFTVNNSRFLYGDFINQCLTFLIICAVVYFIIVVPPKAPKVKCPECLEEIIKGAIRCKWCTSHIDPADALPVPNQKEVPVKPGDPAPVPAERQAAAEKPTPAATPTAAAAVMAEEKVSTVEAPPKPGFLKKTRTSGTKVLTGFRDFILRGNVVDLAVAIVVGTAFTAVVKALVSDLITPLIAAIWGGSYFGDLYFTINYSKFLYGDFLNQVLTFIIICLVVYFIIVLPMNAALNRLYPKAPKVKCPECLEEIIKGATRCKWCTTQIHPAATLPVPNQDEVAVKVGETPPVPAERQAAANKPIPNDEKV</sequence>
<evidence type="ECO:0000313" key="16">
    <source>
        <dbReference type="EMBL" id="EIE19617.1"/>
    </source>
</evidence>
<dbReference type="SUPFAM" id="SSF81330">
    <property type="entry name" value="Gated mechanosensitive channel"/>
    <property type="match status" value="2"/>
</dbReference>
<feature type="transmembrane region" description="Helical" evidence="15">
    <location>
        <begin position="615"/>
        <end position="633"/>
    </location>
</feature>
<dbReference type="GO" id="GO:0017119">
    <property type="term" value="C:Golgi transport complex"/>
    <property type="evidence" value="ECO:0007669"/>
    <property type="project" value="InterPro"/>
</dbReference>
<dbReference type="SUPFAM" id="SSF74788">
    <property type="entry name" value="Cullin repeat-like"/>
    <property type="match status" value="1"/>
</dbReference>
<name>I0YMJ8_COCSC</name>
<feature type="transmembrane region" description="Helical" evidence="15">
    <location>
        <begin position="477"/>
        <end position="497"/>
    </location>
</feature>
<evidence type="ECO:0000256" key="2">
    <source>
        <dbReference type="ARBA" id="ARBA00004651"/>
    </source>
</evidence>
<keyword evidence="12" id="KW-0407">Ion channel</keyword>
<dbReference type="NCBIfam" id="TIGR00220">
    <property type="entry name" value="mscL"/>
    <property type="match status" value="1"/>
</dbReference>
<comment type="subcellular location">
    <subcellularLocation>
        <location evidence="2">Cell membrane</location>
        <topology evidence="2">Multi-pass membrane protein</topology>
    </subcellularLocation>
    <subcellularLocation>
        <location evidence="1">Golgi apparatus membrane</location>
        <topology evidence="1">Peripheral membrane protein</topology>
    </subcellularLocation>
</comment>
<dbReference type="PANTHER" id="PTHR21311:SF0">
    <property type="entry name" value="CONSERVED OLIGOMERIC GOLGI COMPLEX SUBUNIT 8"/>
    <property type="match status" value="1"/>
</dbReference>
<dbReference type="OrthoDB" id="1661054at2759"/>
<proteinExistence type="inferred from homology"/>
<comment type="caution">
    <text evidence="16">The sequence shown here is derived from an EMBL/GenBank/DDBJ whole genome shotgun (WGS) entry which is preliminary data.</text>
</comment>
<keyword evidence="6" id="KW-0813">Transport</keyword>
<dbReference type="EMBL" id="AGSI01000018">
    <property type="protein sequence ID" value="EIE19617.1"/>
    <property type="molecule type" value="Genomic_DNA"/>
</dbReference>
<dbReference type="Pfam" id="PF04124">
    <property type="entry name" value="Dor1"/>
    <property type="match status" value="1"/>
</dbReference>
<keyword evidence="7" id="KW-1003">Cell membrane</keyword>
<dbReference type="GeneID" id="17037589"/>